<evidence type="ECO:0000256" key="4">
    <source>
        <dbReference type="ARBA" id="ARBA00022989"/>
    </source>
</evidence>
<dbReference type="InterPro" id="IPR050189">
    <property type="entry name" value="MFS_Efflux_Transporters"/>
</dbReference>
<feature type="transmembrane region" description="Helical" evidence="6">
    <location>
        <begin position="331"/>
        <end position="353"/>
    </location>
</feature>
<keyword evidence="3 6" id="KW-0812">Transmembrane</keyword>
<name>A0ABW3C6Y3_SPHXN</name>
<gene>
    <name evidence="7" type="ORF">ACFQ00_15420</name>
</gene>
<accession>A0ABW3C6Y3</accession>
<feature type="transmembrane region" description="Helical" evidence="6">
    <location>
        <begin position="144"/>
        <end position="163"/>
    </location>
</feature>
<dbReference type="PANTHER" id="PTHR43124">
    <property type="entry name" value="PURINE EFFLUX PUMP PBUE"/>
    <property type="match status" value="1"/>
</dbReference>
<evidence type="ECO:0000313" key="7">
    <source>
        <dbReference type="EMBL" id="MFD0849723.1"/>
    </source>
</evidence>
<feature type="transmembrane region" description="Helical" evidence="6">
    <location>
        <begin position="298"/>
        <end position="319"/>
    </location>
</feature>
<evidence type="ECO:0000256" key="5">
    <source>
        <dbReference type="ARBA" id="ARBA00023136"/>
    </source>
</evidence>
<keyword evidence="8" id="KW-1185">Reference proteome</keyword>
<organism evidence="7 8">
    <name type="scientific">Sphingosinicella xenopeptidilytica</name>
    <dbReference type="NCBI Taxonomy" id="364098"/>
    <lineage>
        <taxon>Bacteria</taxon>
        <taxon>Pseudomonadati</taxon>
        <taxon>Pseudomonadota</taxon>
        <taxon>Alphaproteobacteria</taxon>
        <taxon>Sphingomonadales</taxon>
        <taxon>Sphingosinicellaceae</taxon>
        <taxon>Sphingosinicella</taxon>
    </lineage>
</organism>
<dbReference type="PANTHER" id="PTHR43124:SF3">
    <property type="entry name" value="CHLORAMPHENICOL EFFLUX PUMP RV0191"/>
    <property type="match status" value="1"/>
</dbReference>
<evidence type="ECO:0000256" key="1">
    <source>
        <dbReference type="ARBA" id="ARBA00004651"/>
    </source>
</evidence>
<feature type="transmembrane region" description="Helical" evidence="6">
    <location>
        <begin position="47"/>
        <end position="72"/>
    </location>
</feature>
<reference evidence="8" key="1">
    <citation type="journal article" date="2019" name="Int. J. Syst. Evol. Microbiol.">
        <title>The Global Catalogue of Microorganisms (GCM) 10K type strain sequencing project: providing services to taxonomists for standard genome sequencing and annotation.</title>
        <authorList>
            <consortium name="The Broad Institute Genomics Platform"/>
            <consortium name="The Broad Institute Genome Sequencing Center for Infectious Disease"/>
            <person name="Wu L."/>
            <person name="Ma J."/>
        </authorList>
    </citation>
    <scope>NUCLEOTIDE SEQUENCE [LARGE SCALE GENOMIC DNA]</scope>
    <source>
        <strain evidence="8">CCUG 52537</strain>
    </source>
</reference>
<dbReference type="Proteomes" id="UP001597124">
    <property type="component" value="Unassembled WGS sequence"/>
</dbReference>
<feature type="transmembrane region" description="Helical" evidence="6">
    <location>
        <begin position="110"/>
        <end position="132"/>
    </location>
</feature>
<keyword evidence="4 6" id="KW-1133">Transmembrane helix</keyword>
<dbReference type="InterPro" id="IPR036259">
    <property type="entry name" value="MFS_trans_sf"/>
</dbReference>
<dbReference type="RefSeq" id="WP_381492694.1">
    <property type="nucleotide sequence ID" value="NZ_JBHTIK010000011.1"/>
</dbReference>
<evidence type="ECO:0000313" key="8">
    <source>
        <dbReference type="Proteomes" id="UP001597124"/>
    </source>
</evidence>
<evidence type="ECO:0000256" key="2">
    <source>
        <dbReference type="ARBA" id="ARBA00022475"/>
    </source>
</evidence>
<sequence>MVGRDEEQSDMAGKYAGLGLVPVGFVMFCAMLPTYTPPIEVSISDPLISSIAFGVASGLTIASMAVAVLLCALVTWTRALDPRLLGCLGALLSAFGNLASALAASLPFFYLGRGVSGAGIGITLALMNRLIASSEKAERAYGSVYGAMTITTAAMLFALEYLTEKLGKVAVYGIQALFWVACVGLILRILPDTGGGDFRHKRDDQPRSKRPILFVVFFCLTIVGQSGIWALVSWRGELIGLSVFESGLSLTIATLGGAFASFLIGRIGFIYSPRFSLAGCAGLAAVSCLAVMTVSNTIIFIFCCGFFGLILMAVICYIFGAAAAMDRTGDYAVIVQGLFFFPYAAGPALFSMLNAHLTSVQLGALAFSMCLLGAITALRMEMLHDREM</sequence>
<feature type="transmembrane region" description="Helical" evidence="6">
    <location>
        <begin position="275"/>
        <end position="292"/>
    </location>
</feature>
<evidence type="ECO:0000256" key="6">
    <source>
        <dbReference type="SAM" id="Phobius"/>
    </source>
</evidence>
<feature type="transmembrane region" description="Helical" evidence="6">
    <location>
        <begin position="238"/>
        <end position="263"/>
    </location>
</feature>
<protein>
    <submittedName>
        <fullName evidence="7">MFS transporter</fullName>
    </submittedName>
</protein>
<keyword evidence="5 6" id="KW-0472">Membrane</keyword>
<feature type="transmembrane region" description="Helical" evidence="6">
    <location>
        <begin position="211"/>
        <end position="232"/>
    </location>
</feature>
<dbReference type="EMBL" id="JBHTIK010000011">
    <property type="protein sequence ID" value="MFD0849723.1"/>
    <property type="molecule type" value="Genomic_DNA"/>
</dbReference>
<evidence type="ECO:0000256" key="3">
    <source>
        <dbReference type="ARBA" id="ARBA00022692"/>
    </source>
</evidence>
<dbReference type="Gene3D" id="1.20.1250.20">
    <property type="entry name" value="MFS general substrate transporter like domains"/>
    <property type="match status" value="1"/>
</dbReference>
<feature type="transmembrane region" description="Helical" evidence="6">
    <location>
        <begin position="12"/>
        <end position="35"/>
    </location>
</feature>
<feature type="transmembrane region" description="Helical" evidence="6">
    <location>
        <begin position="359"/>
        <end position="378"/>
    </location>
</feature>
<dbReference type="InterPro" id="IPR011701">
    <property type="entry name" value="MFS"/>
</dbReference>
<dbReference type="Pfam" id="PF07690">
    <property type="entry name" value="MFS_1"/>
    <property type="match status" value="1"/>
</dbReference>
<dbReference type="SUPFAM" id="SSF103473">
    <property type="entry name" value="MFS general substrate transporter"/>
    <property type="match status" value="1"/>
</dbReference>
<comment type="caution">
    <text evidence="7">The sequence shown here is derived from an EMBL/GenBank/DDBJ whole genome shotgun (WGS) entry which is preliminary data.</text>
</comment>
<feature type="transmembrane region" description="Helical" evidence="6">
    <location>
        <begin position="169"/>
        <end position="190"/>
    </location>
</feature>
<feature type="transmembrane region" description="Helical" evidence="6">
    <location>
        <begin position="84"/>
        <end position="104"/>
    </location>
</feature>
<keyword evidence="2" id="KW-1003">Cell membrane</keyword>
<comment type="subcellular location">
    <subcellularLocation>
        <location evidence="1">Cell membrane</location>
        <topology evidence="1">Multi-pass membrane protein</topology>
    </subcellularLocation>
</comment>
<proteinExistence type="predicted"/>